<keyword evidence="2" id="KW-1185">Reference proteome</keyword>
<name>A0A5N6JUV5_MONLA</name>
<dbReference type="AlphaFoldDB" id="A0A5N6JUV5"/>
<organism evidence="1 2">
    <name type="scientific">Monilinia laxa</name>
    <name type="common">Brown rot fungus</name>
    <name type="synonym">Sclerotinia laxa</name>
    <dbReference type="NCBI Taxonomy" id="61186"/>
    <lineage>
        <taxon>Eukaryota</taxon>
        <taxon>Fungi</taxon>
        <taxon>Dikarya</taxon>
        <taxon>Ascomycota</taxon>
        <taxon>Pezizomycotina</taxon>
        <taxon>Leotiomycetes</taxon>
        <taxon>Helotiales</taxon>
        <taxon>Sclerotiniaceae</taxon>
        <taxon>Monilinia</taxon>
    </lineage>
</organism>
<sequence length="424" mass="46398">MSNVPVGFNQDGGNSAAGLYRSIIIPNRHGTFALYHEWPYHSARHSSITSYYLLDIATGSSSLLPKSTSFLPPGSALTNFIWVYSPSDILCQAQVNGKTHLISFNIVDKEWRSQGLMPSLITICKAVVTTGRSQARITLVIAQSLKIIQTPSACSRGTEHDFLGFTSTLSISSEVILSVLQFQTIGSLTQLMLTSFDILESTGLEFVPFPVQLPMEPMNFDISSAGLVFVAKYKGEGQYQNHHTSDIFFIPIDLLLASDKPTDNFARKIPTEFDSGSASMPIFNPGKAKGIIAFLKRDNNAENKENETSIFRAVIDETHDLSVTRYVSRLGGSGGPFFNPEVIAWSGTKRNVAKIVDISRFDIGKGWILGAHHFPPIPGEANTRTLITHPFFGVGSSCFTIYSHVSESSLNGEKTAMNSIDEQS</sequence>
<gene>
    <name evidence="1" type="ORF">EYC80_006474</name>
</gene>
<evidence type="ECO:0000313" key="2">
    <source>
        <dbReference type="Proteomes" id="UP000326757"/>
    </source>
</evidence>
<comment type="caution">
    <text evidence="1">The sequence shown here is derived from an EMBL/GenBank/DDBJ whole genome shotgun (WGS) entry which is preliminary data.</text>
</comment>
<dbReference type="EMBL" id="VIGI01000014">
    <property type="protein sequence ID" value="KAB8291674.1"/>
    <property type="molecule type" value="Genomic_DNA"/>
</dbReference>
<protein>
    <submittedName>
        <fullName evidence="1">Uncharacterized protein</fullName>
    </submittedName>
</protein>
<dbReference type="Proteomes" id="UP000326757">
    <property type="component" value="Unassembled WGS sequence"/>
</dbReference>
<accession>A0A5N6JUV5</accession>
<proteinExistence type="predicted"/>
<evidence type="ECO:0000313" key="1">
    <source>
        <dbReference type="EMBL" id="KAB8291674.1"/>
    </source>
</evidence>
<dbReference type="OrthoDB" id="3533053at2759"/>
<reference evidence="1 2" key="1">
    <citation type="submission" date="2019-06" db="EMBL/GenBank/DDBJ databases">
        <title>Genome Sequence of the Brown Rot Fungal Pathogen Monilinia laxa.</title>
        <authorList>
            <person name="De Miccolis Angelini R.M."/>
            <person name="Landi L."/>
            <person name="Abate D."/>
            <person name="Pollastro S."/>
            <person name="Romanazzi G."/>
            <person name="Faretra F."/>
        </authorList>
    </citation>
    <scope>NUCLEOTIDE SEQUENCE [LARGE SCALE GENOMIC DNA]</scope>
    <source>
        <strain evidence="1 2">Mlax316</strain>
    </source>
</reference>